<evidence type="ECO:0000313" key="4">
    <source>
        <dbReference type="Proteomes" id="UP000320735"/>
    </source>
</evidence>
<feature type="chain" id="PRO_5023150075" evidence="2">
    <location>
        <begin position="23"/>
        <end position="111"/>
    </location>
</feature>
<reference evidence="3 4" key="1">
    <citation type="submission" date="2019-02" db="EMBL/GenBank/DDBJ databases">
        <title>Deep-cultivation of Planctomycetes and their phenomic and genomic characterization uncovers novel biology.</title>
        <authorList>
            <person name="Wiegand S."/>
            <person name="Jogler M."/>
            <person name="Boedeker C."/>
            <person name="Pinto D."/>
            <person name="Vollmers J."/>
            <person name="Rivas-Marin E."/>
            <person name="Kohn T."/>
            <person name="Peeters S.H."/>
            <person name="Heuer A."/>
            <person name="Rast P."/>
            <person name="Oberbeckmann S."/>
            <person name="Bunk B."/>
            <person name="Jeske O."/>
            <person name="Meyerdierks A."/>
            <person name="Storesund J.E."/>
            <person name="Kallscheuer N."/>
            <person name="Luecker S."/>
            <person name="Lage O.M."/>
            <person name="Pohl T."/>
            <person name="Merkel B.J."/>
            <person name="Hornburger P."/>
            <person name="Mueller R.-W."/>
            <person name="Bruemmer F."/>
            <person name="Labrenz M."/>
            <person name="Spormann A.M."/>
            <person name="Op Den Camp H."/>
            <person name="Overmann J."/>
            <person name="Amann R."/>
            <person name="Jetten M.S.M."/>
            <person name="Mascher T."/>
            <person name="Medema M.H."/>
            <person name="Devos D.P."/>
            <person name="Kaster A.-K."/>
            <person name="Ovreas L."/>
            <person name="Rohde M."/>
            <person name="Galperin M.Y."/>
            <person name="Jogler C."/>
        </authorList>
    </citation>
    <scope>NUCLEOTIDE SEQUENCE [LARGE SCALE GENOMIC DNA]</scope>
    <source>
        <strain evidence="3 4">CA54</strain>
    </source>
</reference>
<proteinExistence type="predicted"/>
<name>A0A5C6BDK8_9PLAN</name>
<dbReference type="EMBL" id="SJPP01000002">
    <property type="protein sequence ID" value="TWU09697.1"/>
    <property type="molecule type" value="Genomic_DNA"/>
</dbReference>
<feature type="region of interest" description="Disordered" evidence="1">
    <location>
        <begin position="25"/>
        <end position="51"/>
    </location>
</feature>
<organism evidence="3 4">
    <name type="scientific">Symmachiella macrocystis</name>
    <dbReference type="NCBI Taxonomy" id="2527985"/>
    <lineage>
        <taxon>Bacteria</taxon>
        <taxon>Pseudomonadati</taxon>
        <taxon>Planctomycetota</taxon>
        <taxon>Planctomycetia</taxon>
        <taxon>Planctomycetales</taxon>
        <taxon>Planctomycetaceae</taxon>
        <taxon>Symmachiella</taxon>
    </lineage>
</organism>
<dbReference type="Proteomes" id="UP000320735">
    <property type="component" value="Unassembled WGS sequence"/>
</dbReference>
<keyword evidence="4" id="KW-1185">Reference proteome</keyword>
<feature type="signal peptide" evidence="2">
    <location>
        <begin position="1"/>
        <end position="22"/>
    </location>
</feature>
<dbReference type="OrthoDB" id="292622at2"/>
<dbReference type="RefSeq" id="WP_146373363.1">
    <property type="nucleotide sequence ID" value="NZ_SJPP01000002.1"/>
</dbReference>
<evidence type="ECO:0000256" key="2">
    <source>
        <dbReference type="SAM" id="SignalP"/>
    </source>
</evidence>
<sequence length="111" mass="12575" precursor="true">MHKLLMVGGMACLLFSASSVQAQDYDSDAPLPANSSRLEERSPVRTPTVSPEFLRLQRATKRAAERQQRIESRKWYGVSAQRPYISANNFNSSFLGVRVWPGIPLHPYYGY</sequence>
<gene>
    <name evidence="3" type="ORF">CA54_49390</name>
</gene>
<keyword evidence="2" id="KW-0732">Signal</keyword>
<evidence type="ECO:0000256" key="1">
    <source>
        <dbReference type="SAM" id="MobiDB-lite"/>
    </source>
</evidence>
<dbReference type="AlphaFoldDB" id="A0A5C6BDK8"/>
<protein>
    <submittedName>
        <fullName evidence="3">Uncharacterized protein</fullName>
    </submittedName>
</protein>
<accession>A0A5C6BDK8</accession>
<comment type="caution">
    <text evidence="3">The sequence shown here is derived from an EMBL/GenBank/DDBJ whole genome shotgun (WGS) entry which is preliminary data.</text>
</comment>
<evidence type="ECO:0000313" key="3">
    <source>
        <dbReference type="EMBL" id="TWU09697.1"/>
    </source>
</evidence>